<dbReference type="InterPro" id="IPR015943">
    <property type="entry name" value="WD40/YVTN_repeat-like_dom_sf"/>
</dbReference>
<proteinExistence type="inferred from homology"/>
<dbReference type="PANTHER" id="PTHR44019:SF20">
    <property type="entry name" value="WD REPEAT-CONTAINING PROTEIN 55"/>
    <property type="match status" value="1"/>
</dbReference>
<dbReference type="Proteomes" id="UP000492821">
    <property type="component" value="Unassembled WGS sequence"/>
</dbReference>
<evidence type="ECO:0000256" key="5">
    <source>
        <dbReference type="PROSITE-ProRule" id="PRU00221"/>
    </source>
</evidence>
<organism evidence="8 9">
    <name type="scientific">Panagrellus redivivus</name>
    <name type="common">Microworm</name>
    <dbReference type="NCBI Taxonomy" id="6233"/>
    <lineage>
        <taxon>Eukaryota</taxon>
        <taxon>Metazoa</taxon>
        <taxon>Ecdysozoa</taxon>
        <taxon>Nematoda</taxon>
        <taxon>Chromadorea</taxon>
        <taxon>Rhabditida</taxon>
        <taxon>Tylenchina</taxon>
        <taxon>Panagrolaimomorpha</taxon>
        <taxon>Panagrolaimoidea</taxon>
        <taxon>Panagrolaimidae</taxon>
        <taxon>Panagrellus</taxon>
    </lineage>
</organism>
<dbReference type="Gene3D" id="2.130.10.10">
    <property type="entry name" value="YVTN repeat-like/Quinoprotein amine dehydrogenase"/>
    <property type="match status" value="1"/>
</dbReference>
<reference evidence="8" key="1">
    <citation type="journal article" date="2013" name="Genetics">
        <title>The draft genome and transcriptome of Panagrellus redivivus are shaped by the harsh demands of a free-living lifestyle.</title>
        <authorList>
            <person name="Srinivasan J."/>
            <person name="Dillman A.R."/>
            <person name="Macchietto M.G."/>
            <person name="Heikkinen L."/>
            <person name="Lakso M."/>
            <person name="Fracchia K.M."/>
            <person name="Antoshechkin I."/>
            <person name="Mortazavi A."/>
            <person name="Wong G."/>
            <person name="Sternberg P.W."/>
        </authorList>
    </citation>
    <scope>NUCLEOTIDE SEQUENCE [LARGE SCALE GENOMIC DNA]</scope>
    <source>
        <strain evidence="8">MT8872</strain>
    </source>
</reference>
<keyword evidence="3" id="KW-0677">Repeat</keyword>
<evidence type="ECO:0000256" key="2">
    <source>
        <dbReference type="ARBA" id="ARBA00022574"/>
    </source>
</evidence>
<evidence type="ECO:0000256" key="6">
    <source>
        <dbReference type="SAM" id="Coils"/>
    </source>
</evidence>
<evidence type="ECO:0000313" key="9">
    <source>
        <dbReference type="WBParaSite" id="Pan_g2810.t1"/>
    </source>
</evidence>
<dbReference type="InterPro" id="IPR036322">
    <property type="entry name" value="WD40_repeat_dom_sf"/>
</dbReference>
<dbReference type="PROSITE" id="PS50082">
    <property type="entry name" value="WD_REPEATS_2"/>
    <property type="match status" value="1"/>
</dbReference>
<keyword evidence="8" id="KW-1185">Reference proteome</keyword>
<accession>A0A7E4VS98</accession>
<dbReference type="SUPFAM" id="SSF50978">
    <property type="entry name" value="WD40 repeat-like"/>
    <property type="match status" value="1"/>
</dbReference>
<dbReference type="Pfam" id="PF00400">
    <property type="entry name" value="WD40"/>
    <property type="match status" value="1"/>
</dbReference>
<evidence type="ECO:0000256" key="4">
    <source>
        <dbReference type="ARBA" id="ARBA00023478"/>
    </source>
</evidence>
<dbReference type="AlphaFoldDB" id="A0A7E4VS98"/>
<comment type="similarity">
    <text evidence="1">Belongs to the WD repeat WDR55 family.</text>
</comment>
<name>A0A7E4VS98_PANRE</name>
<evidence type="ECO:0000256" key="7">
    <source>
        <dbReference type="SAM" id="MobiDB-lite"/>
    </source>
</evidence>
<dbReference type="InterPro" id="IPR001680">
    <property type="entry name" value="WD40_rpt"/>
</dbReference>
<dbReference type="PANTHER" id="PTHR44019">
    <property type="entry name" value="WD REPEAT-CONTAINING PROTEIN 55"/>
    <property type="match status" value="1"/>
</dbReference>
<feature type="region of interest" description="Disordered" evidence="7">
    <location>
        <begin position="75"/>
        <end position="115"/>
    </location>
</feature>
<sequence length="500" mass="56064">METLVQSCRSAEEYKYILSNLINFTIERIANMSQSENELKREVQALSQTVEDMKGMHMTLNEDEINDILEMTKSASPQGENVNPAAKTKLRRRTSTPNDLLYGGPSVEKSKSACNLTPVPEDSYEYREALKDVNVGNGALVRADDAESVLSSVEAQPSSSMDVTTGDTRRLAANPTDRYQKLEGHEKTGVTTLDTYGDILMSGGRDHFIRAWDLRTHVNHWSVHAHAYTVNHVALASDERIVASAAAFSTRIYDIRDNQECLKVVQSSGLVEEMYVEKKFKKNEIPKSETMIEGLAWDPDGFFLYIATRNYFRVWDLRCLRCVGCFVAPVSSRIQNIKVVPYQDDSHVRVLVNHKMRDDDTQTYLYSYIGDVGSIEFSSTAIPVNNGLTQFAATDRNAFVCTTDGKMNRYSLIDSAREAQVWSPDGSNFTHVAEGVFNGERMVCTATETGIVNTWEYGGQQSMIQKDSHDLQTEVKCMAANSNHGTLYVGTNQREILKII</sequence>
<evidence type="ECO:0000256" key="3">
    <source>
        <dbReference type="ARBA" id="ARBA00022737"/>
    </source>
</evidence>
<evidence type="ECO:0000256" key="1">
    <source>
        <dbReference type="ARBA" id="ARBA00007625"/>
    </source>
</evidence>
<dbReference type="InterPro" id="IPR050505">
    <property type="entry name" value="WDR55/POC1"/>
</dbReference>
<evidence type="ECO:0000313" key="8">
    <source>
        <dbReference type="Proteomes" id="UP000492821"/>
    </source>
</evidence>
<keyword evidence="2 5" id="KW-0853">WD repeat</keyword>
<protein>
    <recommendedName>
        <fullName evidence="4">WD repeat-containing protein 55 homolog</fullName>
    </recommendedName>
</protein>
<feature type="repeat" description="WD" evidence="5">
    <location>
        <begin position="197"/>
        <end position="216"/>
    </location>
</feature>
<feature type="coiled-coil region" evidence="6">
    <location>
        <begin position="29"/>
        <end position="56"/>
    </location>
</feature>
<dbReference type="WBParaSite" id="Pan_g2810.t1">
    <property type="protein sequence ID" value="Pan_g2810.t1"/>
    <property type="gene ID" value="Pan_g2810"/>
</dbReference>
<keyword evidence="6" id="KW-0175">Coiled coil</keyword>
<dbReference type="SMART" id="SM00320">
    <property type="entry name" value="WD40"/>
    <property type="match status" value="3"/>
</dbReference>
<reference evidence="9" key="2">
    <citation type="submission" date="2020-10" db="UniProtKB">
        <authorList>
            <consortium name="WormBaseParasite"/>
        </authorList>
    </citation>
    <scope>IDENTIFICATION</scope>
</reference>